<keyword evidence="4 7" id="KW-0067">ATP-binding</keyword>
<dbReference type="InterPro" id="IPR050052">
    <property type="entry name" value="ATP-dep_Clp_protease_ClpX"/>
</dbReference>
<comment type="caution">
    <text evidence="7">The sequence shown here is derived from an EMBL/GenBank/DDBJ whole genome shotgun (WGS) entry which is preliminary data.</text>
</comment>
<evidence type="ECO:0000256" key="5">
    <source>
        <dbReference type="ARBA" id="ARBA00023186"/>
    </source>
</evidence>
<accession>A0A5J4SXT4</accession>
<keyword evidence="5" id="KW-0143">Chaperone</keyword>
<dbReference type="InterPro" id="IPR038366">
    <property type="entry name" value="Znf_CppX_C4_sf"/>
</dbReference>
<dbReference type="InterPro" id="IPR019489">
    <property type="entry name" value="Clp_ATPase_C"/>
</dbReference>
<dbReference type="GO" id="GO:0051603">
    <property type="term" value="P:proteolysis involved in protein catabolic process"/>
    <property type="evidence" value="ECO:0007669"/>
    <property type="project" value="TreeGrafter"/>
</dbReference>
<dbReference type="NCBIfam" id="NF003745">
    <property type="entry name" value="PRK05342.1"/>
    <property type="match status" value="1"/>
</dbReference>
<dbReference type="GO" id="GO:0046983">
    <property type="term" value="F:protein dimerization activity"/>
    <property type="evidence" value="ECO:0007669"/>
    <property type="project" value="InterPro"/>
</dbReference>
<dbReference type="Pfam" id="PF07724">
    <property type="entry name" value="AAA_2"/>
    <property type="match status" value="1"/>
</dbReference>
<dbReference type="GO" id="GO:0140662">
    <property type="term" value="F:ATP-dependent protein folding chaperone"/>
    <property type="evidence" value="ECO:0007669"/>
    <property type="project" value="InterPro"/>
</dbReference>
<dbReference type="CDD" id="cd19497">
    <property type="entry name" value="RecA-like_ClpX"/>
    <property type="match status" value="1"/>
</dbReference>
<dbReference type="GO" id="GO:0008270">
    <property type="term" value="F:zinc ion binding"/>
    <property type="evidence" value="ECO:0007669"/>
    <property type="project" value="InterPro"/>
</dbReference>
<dbReference type="PROSITE" id="PS51902">
    <property type="entry name" value="CLPX_ZB"/>
    <property type="match status" value="1"/>
</dbReference>
<dbReference type="FunFam" id="1.10.8.60:FF:000002">
    <property type="entry name" value="ATP-dependent Clp protease ATP-binding subunit ClpX"/>
    <property type="match status" value="1"/>
</dbReference>
<name>A0A5J4SXT4_9ZZZZ</name>
<dbReference type="GO" id="GO:0016887">
    <property type="term" value="F:ATP hydrolysis activity"/>
    <property type="evidence" value="ECO:0007669"/>
    <property type="project" value="InterPro"/>
</dbReference>
<evidence type="ECO:0000256" key="1">
    <source>
        <dbReference type="ARBA" id="ARBA00022723"/>
    </source>
</evidence>
<reference evidence="7" key="1">
    <citation type="submission" date="2019-03" db="EMBL/GenBank/DDBJ databases">
        <title>Single cell metagenomics reveals metabolic interactions within the superorganism composed of flagellate Streblomastix strix and complex community of Bacteroidetes bacteria on its surface.</title>
        <authorList>
            <person name="Treitli S.C."/>
            <person name="Kolisko M."/>
            <person name="Husnik F."/>
            <person name="Keeling P."/>
            <person name="Hampl V."/>
        </authorList>
    </citation>
    <scope>NUCLEOTIDE SEQUENCE</scope>
    <source>
        <strain evidence="7">STM</strain>
    </source>
</reference>
<keyword evidence="7" id="KW-0645">Protease</keyword>
<evidence type="ECO:0000256" key="3">
    <source>
        <dbReference type="ARBA" id="ARBA00022833"/>
    </source>
</evidence>
<evidence type="ECO:0000256" key="4">
    <source>
        <dbReference type="ARBA" id="ARBA00022840"/>
    </source>
</evidence>
<dbReference type="InterPro" id="IPR003959">
    <property type="entry name" value="ATPase_AAA_core"/>
</dbReference>
<sequence>MKKSKTKEPEKQCGFCGCYDNEAELMISGLYGNICNTCVEKAYGIMQEHLKAPDAGNGATFQAINLKELPKPVEIKKFLDQYIIGQDNAKRFLAVSVYNHYKRLLQKNTKDDVEIEKSNIIMVGSTGTGKTLLARTIAKLLRVPFTIVDATVLTEAGYVGEDIESLLTRLLQVADYNVPEAEKGIVFIDEIDKIARKGDNPSITRDVSGEGVQQGLLKLLEGSIVNVPPQGGRKHPDQKMIQVNTKNILFICGGAFDGIERKIAQRMNTHVVGYKAVNQTNAIDKNNIMQYISPQDLKAFGLIPEIIGRLPVLTYLEPLDRKALRAILTEPKNSIIKQYVKLFDMDGVKLTFQEESLEYIVDKAVEFKLGARGLRSIVETIMIDTMFDIPSQEQNNYEVTLEYTKQQLNKANLTRLQSA</sequence>
<keyword evidence="2" id="KW-0547">Nucleotide-binding</keyword>
<evidence type="ECO:0000313" key="7">
    <source>
        <dbReference type="EMBL" id="KAA6351029.1"/>
    </source>
</evidence>
<dbReference type="PANTHER" id="PTHR48102:SF7">
    <property type="entry name" value="ATP-DEPENDENT CLP PROTEASE ATP-BINDING SUBUNIT CLPX-LIKE, MITOCHONDRIAL"/>
    <property type="match status" value="1"/>
</dbReference>
<dbReference type="FunFam" id="3.40.50.300:FF:000005">
    <property type="entry name" value="ATP-dependent Clp protease ATP-binding subunit ClpX"/>
    <property type="match status" value="1"/>
</dbReference>
<dbReference type="Pfam" id="PF06689">
    <property type="entry name" value="zf-C4_ClpX"/>
    <property type="match status" value="1"/>
</dbReference>
<dbReference type="Gene3D" id="6.20.220.10">
    <property type="entry name" value="ClpX chaperone, C4-type zinc finger domain"/>
    <property type="match status" value="1"/>
</dbReference>
<dbReference type="InterPro" id="IPR004487">
    <property type="entry name" value="Clp_protease_ATP-bd_su_ClpX"/>
</dbReference>
<dbReference type="Gene3D" id="3.40.50.300">
    <property type="entry name" value="P-loop containing nucleotide triphosphate hydrolases"/>
    <property type="match status" value="1"/>
</dbReference>
<dbReference type="InterPro" id="IPR059188">
    <property type="entry name" value="Znf_CLPX-like"/>
</dbReference>
<dbReference type="Pfam" id="PF10431">
    <property type="entry name" value="ClpB_D2-small"/>
    <property type="match status" value="1"/>
</dbReference>
<keyword evidence="7" id="KW-0378">Hydrolase</keyword>
<dbReference type="GO" id="GO:0008233">
    <property type="term" value="F:peptidase activity"/>
    <property type="evidence" value="ECO:0007669"/>
    <property type="project" value="UniProtKB-KW"/>
</dbReference>
<proteinExistence type="predicted"/>
<dbReference type="GO" id="GO:0051301">
    <property type="term" value="P:cell division"/>
    <property type="evidence" value="ECO:0007669"/>
    <property type="project" value="TreeGrafter"/>
</dbReference>
<keyword evidence="3" id="KW-0862">Zinc</keyword>
<dbReference type="GO" id="GO:0009376">
    <property type="term" value="C:HslUV protease complex"/>
    <property type="evidence" value="ECO:0007669"/>
    <property type="project" value="TreeGrafter"/>
</dbReference>
<dbReference type="SMART" id="SM00994">
    <property type="entry name" value="zf-C4_ClpX"/>
    <property type="match status" value="1"/>
</dbReference>
<dbReference type="SMART" id="SM01086">
    <property type="entry name" value="ClpB_D2-small"/>
    <property type="match status" value="1"/>
</dbReference>
<dbReference type="SUPFAM" id="SSF57716">
    <property type="entry name" value="Glucocorticoid receptor-like (DNA-binding domain)"/>
    <property type="match status" value="1"/>
</dbReference>
<dbReference type="GO" id="GO:0005524">
    <property type="term" value="F:ATP binding"/>
    <property type="evidence" value="ECO:0007669"/>
    <property type="project" value="UniProtKB-KW"/>
</dbReference>
<dbReference type="InterPro" id="IPR003593">
    <property type="entry name" value="AAA+_ATPase"/>
</dbReference>
<organism evidence="7">
    <name type="scientific">termite gut metagenome</name>
    <dbReference type="NCBI Taxonomy" id="433724"/>
    <lineage>
        <taxon>unclassified sequences</taxon>
        <taxon>metagenomes</taxon>
        <taxon>organismal metagenomes</taxon>
    </lineage>
</organism>
<dbReference type="EMBL" id="SNRY01000019">
    <property type="protein sequence ID" value="KAA6351029.1"/>
    <property type="molecule type" value="Genomic_DNA"/>
</dbReference>
<dbReference type="NCBIfam" id="TIGR00382">
    <property type="entry name" value="clpX"/>
    <property type="match status" value="1"/>
</dbReference>
<dbReference type="Gene3D" id="1.10.8.60">
    <property type="match status" value="1"/>
</dbReference>
<gene>
    <name evidence="7" type="ORF">EZS27_001592</name>
</gene>
<dbReference type="InterPro" id="IPR027417">
    <property type="entry name" value="P-loop_NTPase"/>
</dbReference>
<dbReference type="SMART" id="SM00382">
    <property type="entry name" value="AAA"/>
    <property type="match status" value="1"/>
</dbReference>
<protein>
    <submittedName>
        <fullName evidence="7">ATP-dependent Clp protease ATP-binding subunit ClpX</fullName>
    </submittedName>
</protein>
<feature type="domain" description="ClpX-type ZB" evidence="6">
    <location>
        <begin position="1"/>
        <end position="54"/>
    </location>
</feature>
<evidence type="ECO:0000259" key="6">
    <source>
        <dbReference type="PROSITE" id="PS51902"/>
    </source>
</evidence>
<keyword evidence="1" id="KW-0479">Metal-binding</keyword>
<evidence type="ECO:0000256" key="2">
    <source>
        <dbReference type="ARBA" id="ARBA00022741"/>
    </source>
</evidence>
<dbReference type="GO" id="GO:0051082">
    <property type="term" value="F:unfolded protein binding"/>
    <property type="evidence" value="ECO:0007669"/>
    <property type="project" value="InterPro"/>
</dbReference>
<dbReference type="AlphaFoldDB" id="A0A5J4SXT4"/>
<dbReference type="SUPFAM" id="SSF52540">
    <property type="entry name" value="P-loop containing nucleoside triphosphate hydrolases"/>
    <property type="match status" value="1"/>
</dbReference>
<dbReference type="PANTHER" id="PTHR48102">
    <property type="entry name" value="ATP-DEPENDENT CLP PROTEASE ATP-BINDING SUBUNIT CLPX-LIKE, MITOCHONDRIAL-RELATED"/>
    <property type="match status" value="1"/>
</dbReference>
<dbReference type="InterPro" id="IPR010603">
    <property type="entry name" value="Znf_CppX_C4"/>
</dbReference>